<dbReference type="Pfam" id="PF02049">
    <property type="entry name" value="FliE"/>
    <property type="match status" value="1"/>
</dbReference>
<keyword evidence="6" id="KW-0282">Flagellum</keyword>
<comment type="subcellular location">
    <subcellularLocation>
        <location evidence="1 4">Bacterial flagellum basal body</location>
    </subcellularLocation>
</comment>
<evidence type="ECO:0000256" key="2">
    <source>
        <dbReference type="ARBA" id="ARBA00009272"/>
    </source>
</evidence>
<dbReference type="AlphaFoldDB" id="A0A6I6JSQ9"/>
<dbReference type="Proteomes" id="UP000428328">
    <property type="component" value="Chromosome"/>
</dbReference>
<dbReference type="PRINTS" id="PR01006">
    <property type="entry name" value="FLGHOOKFLIE"/>
</dbReference>
<dbReference type="InterPro" id="IPR001624">
    <property type="entry name" value="FliE"/>
</dbReference>
<dbReference type="HAMAP" id="MF_00724">
    <property type="entry name" value="FliE"/>
    <property type="match status" value="1"/>
</dbReference>
<keyword evidence="3 4" id="KW-0975">Bacterial flagellum</keyword>
<dbReference type="NCBIfam" id="TIGR00205">
    <property type="entry name" value="fliE"/>
    <property type="match status" value="1"/>
</dbReference>
<evidence type="ECO:0000256" key="5">
    <source>
        <dbReference type="NCBIfam" id="TIGR00205"/>
    </source>
</evidence>
<keyword evidence="6" id="KW-0966">Cell projection</keyword>
<evidence type="ECO:0000256" key="1">
    <source>
        <dbReference type="ARBA" id="ARBA00004117"/>
    </source>
</evidence>
<protein>
    <recommendedName>
        <fullName evidence="4 5">Flagellar hook-basal body complex protein FliE</fullName>
    </recommendedName>
</protein>
<dbReference type="KEGG" id="psel:GM415_10980"/>
<keyword evidence="7" id="KW-1185">Reference proteome</keyword>
<evidence type="ECO:0000313" key="6">
    <source>
        <dbReference type="EMBL" id="QGY40624.1"/>
    </source>
</evidence>
<reference evidence="6 7" key="1">
    <citation type="submission" date="2019-11" db="EMBL/GenBank/DDBJ databases">
        <authorList>
            <person name="Zheng R.K."/>
            <person name="Sun C.M."/>
        </authorList>
    </citation>
    <scope>NUCLEOTIDE SEQUENCE [LARGE SCALE GENOMIC DNA]</scope>
    <source>
        <strain evidence="6 7">SRB007</strain>
    </source>
</reference>
<evidence type="ECO:0000313" key="7">
    <source>
        <dbReference type="Proteomes" id="UP000428328"/>
    </source>
</evidence>
<proteinExistence type="inferred from homology"/>
<dbReference type="GO" id="GO:0009425">
    <property type="term" value="C:bacterial-type flagellum basal body"/>
    <property type="evidence" value="ECO:0007669"/>
    <property type="project" value="UniProtKB-SubCell"/>
</dbReference>
<organism evidence="6 7">
    <name type="scientific">Pseudodesulfovibrio cashew</name>
    <dbReference type="NCBI Taxonomy" id="2678688"/>
    <lineage>
        <taxon>Bacteria</taxon>
        <taxon>Pseudomonadati</taxon>
        <taxon>Thermodesulfobacteriota</taxon>
        <taxon>Desulfovibrionia</taxon>
        <taxon>Desulfovibrionales</taxon>
        <taxon>Desulfovibrionaceae</taxon>
    </lineage>
</organism>
<dbReference type="PANTHER" id="PTHR34653:SF1">
    <property type="entry name" value="FLAGELLAR HOOK-BASAL BODY COMPLEX PROTEIN FLIE"/>
    <property type="match status" value="1"/>
</dbReference>
<dbReference type="GO" id="GO:0071973">
    <property type="term" value="P:bacterial-type flagellum-dependent cell motility"/>
    <property type="evidence" value="ECO:0007669"/>
    <property type="project" value="InterPro"/>
</dbReference>
<name>A0A6I6JSQ9_9BACT</name>
<dbReference type="EMBL" id="CP046400">
    <property type="protein sequence ID" value="QGY40624.1"/>
    <property type="molecule type" value="Genomic_DNA"/>
</dbReference>
<sequence>MVVKSVAINAYQSAMDARRTSVDSKVTQSLKKAPTPVKDFSDTLSESIKGVNDLQTEKKQMIQEFDSGKTQNVHELMISLQKASLTMQMTGAVRSKLMSSYQEIMRMTF</sequence>
<dbReference type="PANTHER" id="PTHR34653">
    <property type="match status" value="1"/>
</dbReference>
<accession>A0A6I6JSQ9</accession>
<gene>
    <name evidence="4 6" type="primary">fliE</name>
    <name evidence="6" type="ORF">GM415_10980</name>
</gene>
<comment type="similarity">
    <text evidence="2 4">Belongs to the FliE family.</text>
</comment>
<evidence type="ECO:0000256" key="4">
    <source>
        <dbReference type="HAMAP-Rule" id="MF_00724"/>
    </source>
</evidence>
<evidence type="ECO:0000256" key="3">
    <source>
        <dbReference type="ARBA" id="ARBA00023143"/>
    </source>
</evidence>
<dbReference type="GO" id="GO:0005198">
    <property type="term" value="F:structural molecule activity"/>
    <property type="evidence" value="ECO:0007669"/>
    <property type="project" value="UniProtKB-UniRule"/>
</dbReference>
<dbReference type="GO" id="GO:0003774">
    <property type="term" value="F:cytoskeletal motor activity"/>
    <property type="evidence" value="ECO:0007669"/>
    <property type="project" value="InterPro"/>
</dbReference>
<keyword evidence="6" id="KW-0969">Cilium</keyword>
<dbReference type="RefSeq" id="WP_158948104.1">
    <property type="nucleotide sequence ID" value="NZ_CP046400.1"/>
</dbReference>